<keyword evidence="2" id="KW-0472">Membrane</keyword>
<reference evidence="4" key="1">
    <citation type="submission" date="2025-08" db="UniProtKB">
        <authorList>
            <consortium name="RefSeq"/>
        </authorList>
    </citation>
    <scope>IDENTIFICATION</scope>
    <source>
        <tissue evidence="4">Etiolated seedlings</tissue>
    </source>
</reference>
<dbReference type="Proteomes" id="UP000087171">
    <property type="component" value="Unplaced"/>
</dbReference>
<gene>
    <name evidence="4" type="primary">LOC101515637</name>
</gene>
<evidence type="ECO:0000256" key="1">
    <source>
        <dbReference type="SAM" id="MobiDB-lite"/>
    </source>
</evidence>
<keyword evidence="3" id="KW-1185">Reference proteome</keyword>
<dbReference type="eggNOG" id="KOG2246">
    <property type="taxonomic scope" value="Eukaryota"/>
</dbReference>
<evidence type="ECO:0000313" key="3">
    <source>
        <dbReference type="Proteomes" id="UP000087171"/>
    </source>
</evidence>
<dbReference type="GeneID" id="101515637"/>
<protein>
    <submittedName>
        <fullName evidence="4">Uncharacterized protein LOC101515637</fullName>
    </submittedName>
</protein>
<dbReference type="Gene3D" id="3.90.550.50">
    <property type="match status" value="1"/>
</dbReference>
<organism evidence="3 4">
    <name type="scientific">Cicer arietinum</name>
    <name type="common">Chickpea</name>
    <name type="synonym">Garbanzo</name>
    <dbReference type="NCBI Taxonomy" id="3827"/>
    <lineage>
        <taxon>Eukaryota</taxon>
        <taxon>Viridiplantae</taxon>
        <taxon>Streptophyta</taxon>
        <taxon>Embryophyta</taxon>
        <taxon>Tracheophyta</taxon>
        <taxon>Spermatophyta</taxon>
        <taxon>Magnoliopsida</taxon>
        <taxon>eudicotyledons</taxon>
        <taxon>Gunneridae</taxon>
        <taxon>Pentapetalae</taxon>
        <taxon>rosids</taxon>
        <taxon>fabids</taxon>
        <taxon>Fabales</taxon>
        <taxon>Fabaceae</taxon>
        <taxon>Papilionoideae</taxon>
        <taxon>50 kb inversion clade</taxon>
        <taxon>NPAAA clade</taxon>
        <taxon>Hologalegina</taxon>
        <taxon>IRL clade</taxon>
        <taxon>Cicereae</taxon>
        <taxon>Cicer</taxon>
    </lineage>
</organism>
<accession>A0A1S2Z2V4</accession>
<feature type="compositionally biased region" description="Low complexity" evidence="1">
    <location>
        <begin position="11"/>
        <end position="34"/>
    </location>
</feature>
<proteinExistence type="predicted"/>
<dbReference type="STRING" id="3827.A0A1S2Z2V4"/>
<feature type="transmembrane region" description="Helical" evidence="2">
    <location>
        <begin position="53"/>
        <end position="73"/>
    </location>
</feature>
<dbReference type="KEGG" id="cam:101515637"/>
<dbReference type="AlphaFoldDB" id="A0A1S2Z2V4"/>
<dbReference type="PaxDb" id="3827-XP_004514056.1"/>
<dbReference type="FunFam" id="3.90.550.50:FF:000030">
    <property type="entry name" value="Fringe-related protein"/>
    <property type="match status" value="1"/>
</dbReference>
<feature type="region of interest" description="Disordered" evidence="1">
    <location>
        <begin position="1"/>
        <end position="34"/>
    </location>
</feature>
<dbReference type="PANTHER" id="PTHR10811">
    <property type="entry name" value="FRINGE-RELATED"/>
    <property type="match status" value="1"/>
</dbReference>
<evidence type="ECO:0000256" key="2">
    <source>
        <dbReference type="SAM" id="Phobius"/>
    </source>
</evidence>
<evidence type="ECO:0000313" key="4">
    <source>
        <dbReference type="RefSeq" id="XP_004514056.1"/>
    </source>
</evidence>
<keyword evidence="2" id="KW-1133">Transmembrane helix</keyword>
<dbReference type="InterPro" id="IPR006740">
    <property type="entry name" value="DUF604"/>
</dbReference>
<dbReference type="OrthoDB" id="421979at2759"/>
<dbReference type="Pfam" id="PF04646">
    <property type="entry name" value="DUF604"/>
    <property type="match status" value="1"/>
</dbReference>
<keyword evidence="2" id="KW-0812">Transmembrane</keyword>
<sequence length="494" mass="56326">MMFHRRKKESNTLPLSNTQQQQQSQTSSMPSNSNSSSTLFRFRTSLTSSFKSFLLVLSLLLNFYFLLIMWTPYSTNLSPAAVVSRLSPTTRRHVLFAVASSSLSWPHRQSYVNLWYSPKSTRALAFLDAPPSNISTTSPPVVISGDASGFPYTLQGGLRSAIRVARVVKEAVDRNESDVRWFVFGDDDTVFFVENVVRTLSKYDHDRWFYIGSNSESYEQNTMYSFEMAFGGGGFAISYSLGKVLARVLDSCLRRYGFLYGSDARIYSCVAELGVMLTHEPGFHQLDMRGNLFGMLAAHPISPLLSLHHMDAAEPLFPDMNRTQSLERLIAAANVDPARILQQTVCYDRSKSLTFSVSWGFAIQVYQGNVLLPDLLAVKRTFVPWRKVHSNFMFDTRDYPRDPCKRPLIFFLKSVRSDKSGIWSNYSRHVEKKCSKPNPIQLREIKVFSRKLDLSIEEMKAPRRQCCNVLPYSNESISIHIRRCEIDELISMET</sequence>
<dbReference type="RefSeq" id="XP_004514056.1">
    <property type="nucleotide sequence ID" value="XM_004513999.3"/>
</dbReference>
<name>A0A1S2Z2V4_CICAR</name>